<organism evidence="2 3">
    <name type="scientific">Ensete ventricosum</name>
    <name type="common">Abyssinian banana</name>
    <name type="synonym">Musa ensete</name>
    <dbReference type="NCBI Taxonomy" id="4639"/>
    <lineage>
        <taxon>Eukaryota</taxon>
        <taxon>Viridiplantae</taxon>
        <taxon>Streptophyta</taxon>
        <taxon>Embryophyta</taxon>
        <taxon>Tracheophyta</taxon>
        <taxon>Spermatophyta</taxon>
        <taxon>Magnoliopsida</taxon>
        <taxon>Liliopsida</taxon>
        <taxon>Zingiberales</taxon>
        <taxon>Musaceae</taxon>
        <taxon>Ensete</taxon>
    </lineage>
</organism>
<accession>A0AAV8R7P5</accession>
<sequence>MGWLYKGIQERKVRSPNPTPHLKAAADKITVDAGDEPSPPPHMDASPAIATAEREEDSSNCGGEDKRNVGVSMTTYRVVLFLKLNRDLGPKSNSETMEWLLRFARPTCGVDRGMRRLLFSPLLVPHFYILGRDLGHNCLHGGKAPNSSAP</sequence>
<name>A0AAV8R7P5_ENSVE</name>
<proteinExistence type="predicted"/>
<evidence type="ECO:0008006" key="4">
    <source>
        <dbReference type="Google" id="ProtNLM"/>
    </source>
</evidence>
<dbReference type="EMBL" id="JAQQAF010000003">
    <property type="protein sequence ID" value="KAJ8497629.1"/>
    <property type="molecule type" value="Genomic_DNA"/>
</dbReference>
<reference evidence="2 3" key="1">
    <citation type="submission" date="2022-12" db="EMBL/GenBank/DDBJ databases">
        <title>Chromosome-scale assembly of the Ensete ventricosum genome.</title>
        <authorList>
            <person name="Dussert Y."/>
            <person name="Stocks J."/>
            <person name="Wendawek A."/>
            <person name="Woldeyes F."/>
            <person name="Nichols R.A."/>
            <person name="Borrell J.S."/>
        </authorList>
    </citation>
    <scope>NUCLEOTIDE SEQUENCE [LARGE SCALE GENOMIC DNA]</scope>
    <source>
        <strain evidence="3">cv. Maze</strain>
        <tissue evidence="2">Seeds</tissue>
    </source>
</reference>
<protein>
    <recommendedName>
        <fullName evidence="4">TCP domain-containing protein</fullName>
    </recommendedName>
</protein>
<keyword evidence="3" id="KW-1185">Reference proteome</keyword>
<feature type="region of interest" description="Disordered" evidence="1">
    <location>
        <begin position="1"/>
        <end position="67"/>
    </location>
</feature>
<dbReference type="AlphaFoldDB" id="A0AAV8R7P5"/>
<dbReference type="Proteomes" id="UP001222027">
    <property type="component" value="Unassembled WGS sequence"/>
</dbReference>
<evidence type="ECO:0000313" key="3">
    <source>
        <dbReference type="Proteomes" id="UP001222027"/>
    </source>
</evidence>
<evidence type="ECO:0000313" key="2">
    <source>
        <dbReference type="EMBL" id="KAJ8497629.1"/>
    </source>
</evidence>
<comment type="caution">
    <text evidence="2">The sequence shown here is derived from an EMBL/GenBank/DDBJ whole genome shotgun (WGS) entry which is preliminary data.</text>
</comment>
<gene>
    <name evidence="2" type="ORF">OPV22_008181</name>
</gene>
<evidence type="ECO:0000256" key="1">
    <source>
        <dbReference type="SAM" id="MobiDB-lite"/>
    </source>
</evidence>